<keyword evidence="2" id="KW-1185">Reference proteome</keyword>
<evidence type="ECO:0008006" key="3">
    <source>
        <dbReference type="Google" id="ProtNLM"/>
    </source>
</evidence>
<dbReference type="EMBL" id="JADQDM010000028">
    <property type="protein sequence ID" value="MBF9224333.1"/>
    <property type="molecule type" value="Genomic_DNA"/>
</dbReference>
<dbReference type="InterPro" id="IPR015943">
    <property type="entry name" value="WD40/YVTN_repeat-like_dom_sf"/>
</dbReference>
<name>A0ABS0IBI6_9BACT</name>
<dbReference type="RefSeq" id="WP_196295752.1">
    <property type="nucleotide sequence ID" value="NZ_JADQDM010000028.1"/>
</dbReference>
<proteinExistence type="predicted"/>
<dbReference type="InterPro" id="IPR011043">
    <property type="entry name" value="Gal_Oxase/kelch_b-propeller"/>
</dbReference>
<dbReference type="SUPFAM" id="SSF50965">
    <property type="entry name" value="Galactose oxidase, central domain"/>
    <property type="match status" value="1"/>
</dbReference>
<comment type="caution">
    <text evidence="1">The sequence shown here is derived from an EMBL/GenBank/DDBJ whole genome shotgun (WGS) entry which is preliminary data.</text>
</comment>
<dbReference type="PANTHER" id="PTHR31778:SF2">
    <property type="entry name" value="BUD SITE SELECTION PROTEIN RAX2"/>
    <property type="match status" value="1"/>
</dbReference>
<accession>A0ABS0IBI6</accession>
<dbReference type="PANTHER" id="PTHR31778">
    <property type="entry name" value="BUD SITE SELECTION PROTEIN RAX2"/>
    <property type="match status" value="1"/>
</dbReference>
<gene>
    <name evidence="1" type="ORF">I2H31_24740</name>
</gene>
<protein>
    <recommendedName>
        <fullName evidence="3">Galactose oxidase</fullName>
    </recommendedName>
</protein>
<sequence length="336" mass="35662">MTALAAARNGDVLLATDFFDADNAAKAASTSYRPQTRIYRWNGRYRHRLGSSFSGSVSALAVAPNGDILAAGPFAIANGPDSIRNIARWDGHRWQPLGKGPPATPQAIAVASNGDVLAGGTFGLCRWNGRRWHPLPLPTSTDSIYESHAPYVLALAVAPNGDVVAGGSFPGSNPYYDAHVIRWDGQRWHLLEGGVEAFVSSMAVARNGEITVGTRATGHVHNLSSNYGSVVRSDTTDGGNWEYVPARFDGYVNSVAIATNGDIIAGGSFSTVDNLSIRNLARWHQGSWQAFPHNGLNGAVRAVVVAPNGDFIVGGDFTGTGDGSQSLSLWGIYRDR</sequence>
<evidence type="ECO:0000313" key="1">
    <source>
        <dbReference type="EMBL" id="MBF9224333.1"/>
    </source>
</evidence>
<organism evidence="1 2">
    <name type="scientific">Hymenobacter ruricola</name>
    <dbReference type="NCBI Taxonomy" id="2791023"/>
    <lineage>
        <taxon>Bacteria</taxon>
        <taxon>Pseudomonadati</taxon>
        <taxon>Bacteroidota</taxon>
        <taxon>Cytophagia</taxon>
        <taxon>Cytophagales</taxon>
        <taxon>Hymenobacteraceae</taxon>
        <taxon>Hymenobacter</taxon>
    </lineage>
</organism>
<dbReference type="Proteomes" id="UP000618931">
    <property type="component" value="Unassembled WGS sequence"/>
</dbReference>
<dbReference type="Gene3D" id="2.130.10.10">
    <property type="entry name" value="YVTN repeat-like/Quinoprotein amine dehydrogenase"/>
    <property type="match status" value="1"/>
</dbReference>
<reference evidence="1 2" key="1">
    <citation type="submission" date="2020-11" db="EMBL/GenBank/DDBJ databases">
        <authorList>
            <person name="Kim M.K."/>
        </authorList>
    </citation>
    <scope>NUCLEOTIDE SEQUENCE [LARGE SCALE GENOMIC DNA]</scope>
    <source>
        <strain evidence="1 2">BT662</strain>
    </source>
</reference>
<evidence type="ECO:0000313" key="2">
    <source>
        <dbReference type="Proteomes" id="UP000618931"/>
    </source>
</evidence>